<name>A0A4Y1QLV3_PRUDU</name>
<reference evidence="1" key="1">
    <citation type="journal article" date="2019" name="Science">
        <title>Mutation of a bHLH transcription factor allowed almond domestication.</title>
        <authorList>
            <person name="Sanchez-Perez R."/>
            <person name="Pavan S."/>
            <person name="Mazzeo R."/>
            <person name="Moldovan C."/>
            <person name="Aiese Cigliano R."/>
            <person name="Del Cueto J."/>
            <person name="Ricciardi F."/>
            <person name="Lotti C."/>
            <person name="Ricciardi L."/>
            <person name="Dicenta F."/>
            <person name="Lopez-Marques R.L."/>
            <person name="Lindberg Moller B."/>
        </authorList>
    </citation>
    <scope>NUCLEOTIDE SEQUENCE</scope>
</reference>
<feature type="non-terminal residue" evidence="1">
    <location>
        <position position="239"/>
    </location>
</feature>
<gene>
    <name evidence="1" type="ORF">Prudu_000690</name>
</gene>
<protein>
    <submittedName>
        <fullName evidence="1">Disease resistance TIR-NBS-LRR class protein</fullName>
    </submittedName>
</protein>
<proteinExistence type="predicted"/>
<dbReference type="EMBL" id="AP019297">
    <property type="protein sequence ID" value="BBG92838.1"/>
    <property type="molecule type" value="Genomic_DNA"/>
</dbReference>
<dbReference type="AlphaFoldDB" id="A0A4Y1QLV3"/>
<sequence length="239" mass="27117">MWRNVSLECYTHYLKYLPGFGIHYEYHKVKVEVPRGVGLAWRRLSGVETDPIRGVGCTGVWGDIRIVWYGRTWRRLSSVLTGPIRGVGSTGVGILGNVPFIGETLPKFQQEVSVFGKWARLRGYPALTGPIRGVRVPRRMGGFCELQREKNKNYVWLDPSKRVRRQPKVGILGNVPFIGETLPKFQQEVSVFGKWARLRGDVWNSKDSSRILEKLGRVLQTHSSKPEAFAWLGPTKLVA</sequence>
<organism evidence="1">
    <name type="scientific">Prunus dulcis</name>
    <name type="common">Almond</name>
    <name type="synonym">Amygdalus dulcis</name>
    <dbReference type="NCBI Taxonomy" id="3755"/>
    <lineage>
        <taxon>Eukaryota</taxon>
        <taxon>Viridiplantae</taxon>
        <taxon>Streptophyta</taxon>
        <taxon>Embryophyta</taxon>
        <taxon>Tracheophyta</taxon>
        <taxon>Spermatophyta</taxon>
        <taxon>Magnoliopsida</taxon>
        <taxon>eudicotyledons</taxon>
        <taxon>Gunneridae</taxon>
        <taxon>Pentapetalae</taxon>
        <taxon>rosids</taxon>
        <taxon>fabids</taxon>
        <taxon>Rosales</taxon>
        <taxon>Rosaceae</taxon>
        <taxon>Amygdaloideae</taxon>
        <taxon>Amygdaleae</taxon>
        <taxon>Prunus</taxon>
    </lineage>
</organism>
<accession>A0A4Y1QLV3</accession>
<evidence type="ECO:0000313" key="1">
    <source>
        <dbReference type="EMBL" id="BBG92838.1"/>
    </source>
</evidence>